<feature type="domain" description="Ribosomal RNA adenine methylase transferase N-terminal" evidence="9">
    <location>
        <begin position="40"/>
        <end position="211"/>
    </location>
</feature>
<feature type="binding site" evidence="7 8">
    <location>
        <position position="81"/>
    </location>
    <ligand>
        <name>S-adenosyl-L-methionine</name>
        <dbReference type="ChEBI" id="CHEBI:59789"/>
    </ligand>
</feature>
<dbReference type="Gene3D" id="1.10.8.100">
    <property type="entry name" value="Ribosomal RNA adenine dimethylase-like, domain 2"/>
    <property type="match status" value="1"/>
</dbReference>
<dbReference type="NCBIfam" id="TIGR00755">
    <property type="entry name" value="ksgA"/>
    <property type="match status" value="1"/>
</dbReference>
<comment type="similarity">
    <text evidence="7">Belongs to the class I-like SAM-binding methyltransferase superfamily. rRNA adenine N(6)-methyltransferase family. RsmA subfamily.</text>
</comment>
<dbReference type="EC" id="2.1.1.182" evidence="7"/>
<dbReference type="InterPro" id="IPR001737">
    <property type="entry name" value="KsgA/Erm"/>
</dbReference>
<dbReference type="PROSITE" id="PS51689">
    <property type="entry name" value="SAM_RNA_A_N6_MT"/>
    <property type="match status" value="1"/>
</dbReference>
<dbReference type="Pfam" id="PF00398">
    <property type="entry name" value="RrnaAD"/>
    <property type="match status" value="1"/>
</dbReference>
<evidence type="ECO:0000313" key="10">
    <source>
        <dbReference type="EMBL" id="TET10196.1"/>
    </source>
</evidence>
<reference evidence="10 11" key="1">
    <citation type="submission" date="2019-03" db="EMBL/GenBank/DDBJ databases">
        <title>Metabolic potential of uncultured bacteria and archaea associated with petroleum seepage in deep-sea sediments.</title>
        <authorList>
            <person name="Dong X."/>
            <person name="Hubert C."/>
        </authorList>
    </citation>
    <scope>NUCLEOTIDE SEQUENCE [LARGE SCALE GENOMIC DNA]</scope>
    <source>
        <strain evidence="10">E44_bin7</strain>
    </source>
</reference>
<dbReference type="FunFam" id="3.40.50.150:FF:000023">
    <property type="entry name" value="Ribosomal RNA small subunit methyltransferase A"/>
    <property type="match status" value="1"/>
</dbReference>
<dbReference type="Proteomes" id="UP000316360">
    <property type="component" value="Unassembled WGS sequence"/>
</dbReference>
<evidence type="ECO:0000259" key="9">
    <source>
        <dbReference type="SMART" id="SM00650"/>
    </source>
</evidence>
<protein>
    <recommendedName>
        <fullName evidence="7">Ribosomal RNA small subunit methyltransferase A</fullName>
        <ecNumber evidence="7">2.1.1.182</ecNumber>
    </recommendedName>
    <alternativeName>
        <fullName evidence="7">16S rRNA (adenine(1518)-N(6)/adenine(1519)-N(6))-dimethyltransferase</fullName>
    </alternativeName>
    <alternativeName>
        <fullName evidence="7">16S rRNA dimethyladenosine transferase</fullName>
    </alternativeName>
    <alternativeName>
        <fullName evidence="7">16S rRNA dimethylase</fullName>
    </alternativeName>
    <alternativeName>
        <fullName evidence="7">S-adenosylmethionine-6-N', N'-adenosyl(rRNA) dimethyltransferase</fullName>
    </alternativeName>
</protein>
<keyword evidence="5 7" id="KW-0949">S-adenosyl-L-methionine</keyword>
<dbReference type="HAMAP" id="MF_00607">
    <property type="entry name" value="16SrRNA_methyltr_A"/>
    <property type="match status" value="1"/>
</dbReference>
<sequence length="286" mass="33076">MREEQKDLAELKERTEYLWYKYNFTPQKKLGQNFLIDPQIVDRIIESLKLDKQDTVLEIGAGTGILTEKLAQKAKKVTGIEIDRKLCEILEGELKKYANLRIFCEDITQISSKERFNQLQSDKVVGNLPYQIASPLLLDLVKKKWIKFMVVMVQREVAERLLSRPGHKKRGVLTVLANYYARVNKIIDVPPQAFIPIPRVGSSLLKIERRKRYQAKNESNFFSIVKAAFSSRRKMLGNALSMKLGIDKEVLKKKLARAGVEWKKRAEDLKVREFVDISNELGGYFD</sequence>
<evidence type="ECO:0000256" key="3">
    <source>
        <dbReference type="ARBA" id="ARBA00022603"/>
    </source>
</evidence>
<keyword evidence="2 7" id="KW-0698">rRNA processing</keyword>
<dbReference type="EMBL" id="SOKJ01000240">
    <property type="protein sequence ID" value="TET10196.1"/>
    <property type="molecule type" value="Genomic_DNA"/>
</dbReference>
<keyword evidence="1 7" id="KW-0963">Cytoplasm</keyword>
<dbReference type="AlphaFoldDB" id="A0A523RWS4"/>
<keyword evidence="3 7" id="KW-0489">Methyltransferase</keyword>
<dbReference type="InterPro" id="IPR029063">
    <property type="entry name" value="SAM-dependent_MTases_sf"/>
</dbReference>
<dbReference type="InterPro" id="IPR023165">
    <property type="entry name" value="rRNA_Ade_diMease-like_C"/>
</dbReference>
<feature type="binding site" evidence="7 8">
    <location>
        <position position="35"/>
    </location>
    <ligand>
        <name>S-adenosyl-L-methionine</name>
        <dbReference type="ChEBI" id="CHEBI:59789"/>
    </ligand>
</feature>
<comment type="function">
    <text evidence="7">Specifically dimethylates two adjacent adenosines (A1518 and A1519) in the loop of a conserved hairpin near the 3'-end of 16S rRNA in the 30S particle. May play a critical role in biogenesis of 30S subunits.</text>
</comment>
<keyword evidence="6 7" id="KW-0694">RNA-binding</keyword>
<dbReference type="CDD" id="cd02440">
    <property type="entry name" value="AdoMet_MTases"/>
    <property type="match status" value="1"/>
</dbReference>
<name>A0A523RWS4_UNCAE</name>
<evidence type="ECO:0000256" key="2">
    <source>
        <dbReference type="ARBA" id="ARBA00022552"/>
    </source>
</evidence>
<dbReference type="GO" id="GO:0003723">
    <property type="term" value="F:RNA binding"/>
    <property type="evidence" value="ECO:0007669"/>
    <property type="project" value="UniProtKB-UniRule"/>
</dbReference>
<dbReference type="PROSITE" id="PS01131">
    <property type="entry name" value="RRNA_A_DIMETH"/>
    <property type="match status" value="1"/>
</dbReference>
<organism evidence="10 11">
    <name type="scientific">Aerophobetes bacterium</name>
    <dbReference type="NCBI Taxonomy" id="2030807"/>
    <lineage>
        <taxon>Bacteria</taxon>
        <taxon>Candidatus Aerophobota</taxon>
    </lineage>
</organism>
<evidence type="ECO:0000256" key="8">
    <source>
        <dbReference type="PROSITE-ProRule" id="PRU01026"/>
    </source>
</evidence>
<proteinExistence type="inferred from homology"/>
<dbReference type="InterPro" id="IPR020598">
    <property type="entry name" value="rRNA_Ade_methylase_Trfase_N"/>
</dbReference>
<feature type="binding site" evidence="7 8">
    <location>
        <position position="106"/>
    </location>
    <ligand>
        <name>S-adenosyl-L-methionine</name>
        <dbReference type="ChEBI" id="CHEBI:59789"/>
    </ligand>
</feature>
<dbReference type="PANTHER" id="PTHR11727:SF7">
    <property type="entry name" value="DIMETHYLADENOSINE TRANSFERASE-RELATED"/>
    <property type="match status" value="1"/>
</dbReference>
<evidence type="ECO:0000256" key="5">
    <source>
        <dbReference type="ARBA" id="ARBA00022691"/>
    </source>
</evidence>
<evidence type="ECO:0000256" key="4">
    <source>
        <dbReference type="ARBA" id="ARBA00022679"/>
    </source>
</evidence>
<evidence type="ECO:0000256" key="7">
    <source>
        <dbReference type="HAMAP-Rule" id="MF_00607"/>
    </source>
</evidence>
<comment type="catalytic activity">
    <reaction evidence="7">
        <text>adenosine(1518)/adenosine(1519) in 16S rRNA + 4 S-adenosyl-L-methionine = N(6)-dimethyladenosine(1518)/N(6)-dimethyladenosine(1519) in 16S rRNA + 4 S-adenosyl-L-homocysteine + 4 H(+)</text>
        <dbReference type="Rhea" id="RHEA:19609"/>
        <dbReference type="Rhea" id="RHEA-COMP:10232"/>
        <dbReference type="Rhea" id="RHEA-COMP:10233"/>
        <dbReference type="ChEBI" id="CHEBI:15378"/>
        <dbReference type="ChEBI" id="CHEBI:57856"/>
        <dbReference type="ChEBI" id="CHEBI:59789"/>
        <dbReference type="ChEBI" id="CHEBI:74411"/>
        <dbReference type="ChEBI" id="CHEBI:74493"/>
        <dbReference type="EC" id="2.1.1.182"/>
    </reaction>
</comment>
<feature type="binding site" evidence="7 8">
    <location>
        <position position="127"/>
    </location>
    <ligand>
        <name>S-adenosyl-L-methionine</name>
        <dbReference type="ChEBI" id="CHEBI:59789"/>
    </ligand>
</feature>
<dbReference type="InterPro" id="IPR020596">
    <property type="entry name" value="rRNA_Ade_Mease_Trfase_CS"/>
</dbReference>
<dbReference type="SMART" id="SM00650">
    <property type="entry name" value="rADc"/>
    <property type="match status" value="1"/>
</dbReference>
<dbReference type="PANTHER" id="PTHR11727">
    <property type="entry name" value="DIMETHYLADENOSINE TRANSFERASE"/>
    <property type="match status" value="1"/>
</dbReference>
<evidence type="ECO:0000256" key="1">
    <source>
        <dbReference type="ARBA" id="ARBA00022490"/>
    </source>
</evidence>
<accession>A0A523RWS4</accession>
<evidence type="ECO:0000256" key="6">
    <source>
        <dbReference type="ARBA" id="ARBA00022884"/>
    </source>
</evidence>
<dbReference type="SUPFAM" id="SSF53335">
    <property type="entry name" value="S-adenosyl-L-methionine-dependent methyltransferases"/>
    <property type="match status" value="1"/>
</dbReference>
<comment type="subcellular location">
    <subcellularLocation>
        <location evidence="7">Cytoplasm</location>
    </subcellularLocation>
</comment>
<dbReference type="GO" id="GO:0052908">
    <property type="term" value="F:16S rRNA (adenine(1518)-N(6)/adenine(1519)-N(6))-dimethyltransferase activity"/>
    <property type="evidence" value="ECO:0007669"/>
    <property type="project" value="UniProtKB-EC"/>
</dbReference>
<comment type="caution">
    <text evidence="10">The sequence shown here is derived from an EMBL/GenBank/DDBJ whole genome shotgun (WGS) entry which is preliminary data.</text>
</comment>
<dbReference type="GO" id="GO:0005829">
    <property type="term" value="C:cytosol"/>
    <property type="evidence" value="ECO:0007669"/>
    <property type="project" value="TreeGrafter"/>
</dbReference>
<feature type="binding site" evidence="7 8">
    <location>
        <position position="33"/>
    </location>
    <ligand>
        <name>S-adenosyl-L-methionine</name>
        <dbReference type="ChEBI" id="CHEBI:59789"/>
    </ligand>
</feature>
<dbReference type="Gene3D" id="3.40.50.150">
    <property type="entry name" value="Vaccinia Virus protein VP39"/>
    <property type="match status" value="1"/>
</dbReference>
<keyword evidence="4 7" id="KW-0808">Transferase</keyword>
<feature type="binding site" evidence="7 8">
    <location>
        <position position="60"/>
    </location>
    <ligand>
        <name>S-adenosyl-L-methionine</name>
        <dbReference type="ChEBI" id="CHEBI:59789"/>
    </ligand>
</feature>
<dbReference type="InterPro" id="IPR011530">
    <property type="entry name" value="rRNA_adenine_dimethylase"/>
</dbReference>
<gene>
    <name evidence="7 10" type="primary">rsmA</name>
    <name evidence="7" type="synonym">ksgA</name>
    <name evidence="10" type="ORF">E3J84_04290</name>
</gene>
<evidence type="ECO:0000313" key="11">
    <source>
        <dbReference type="Proteomes" id="UP000316360"/>
    </source>
</evidence>